<evidence type="ECO:0000313" key="3">
    <source>
        <dbReference type="Proteomes" id="UP000193224"/>
    </source>
</evidence>
<evidence type="ECO:0000313" key="2">
    <source>
        <dbReference type="EMBL" id="SMC14133.1"/>
    </source>
</evidence>
<proteinExistence type="predicted"/>
<dbReference type="RefSeq" id="WP_085802049.1">
    <property type="nucleotide sequence ID" value="NZ_FWXB01000021.1"/>
</dbReference>
<protein>
    <recommendedName>
        <fullName evidence="4">Secreted protein</fullName>
    </recommendedName>
</protein>
<dbReference type="SUPFAM" id="SSF52833">
    <property type="entry name" value="Thioredoxin-like"/>
    <property type="match status" value="1"/>
</dbReference>
<keyword evidence="3" id="KW-1185">Reference proteome</keyword>
<sequence length="231" mass="25467">MRKISTLIAAAMMLVTPALGQSEPVVVELYTSQGCSSCPPADAFLHELAARDDVIPLAMHVDYWDYIGWKDSFGSAEHTKRQRAYASSGGRRMIYTPQMIINGKDHVVGNRPRDVVTLINQHKAAKPYVNLHIERQGTTLSIRGTVEKPLTDDLTVQLIRYSPRETVEIKRGENAGRTLSYANVVTELRALGDWDTRQPLSMQAQVQGNAPVVVLLQHQGLGPVAAVAQVK</sequence>
<dbReference type="PANTHER" id="PTHR36057">
    <property type="match status" value="1"/>
</dbReference>
<feature type="signal peptide" evidence="1">
    <location>
        <begin position="1"/>
        <end position="20"/>
    </location>
</feature>
<organism evidence="2 3">
    <name type="scientific">Roseovarius aestuarii</name>
    <dbReference type="NCBI Taxonomy" id="475083"/>
    <lineage>
        <taxon>Bacteria</taxon>
        <taxon>Pseudomonadati</taxon>
        <taxon>Pseudomonadota</taxon>
        <taxon>Alphaproteobacteria</taxon>
        <taxon>Rhodobacterales</taxon>
        <taxon>Roseobacteraceae</taxon>
        <taxon>Roseovarius</taxon>
    </lineage>
</organism>
<accession>A0A1X7BWX5</accession>
<evidence type="ECO:0008006" key="4">
    <source>
        <dbReference type="Google" id="ProtNLM"/>
    </source>
</evidence>
<gene>
    <name evidence="2" type="ORF">ROA7745_03998</name>
</gene>
<feature type="chain" id="PRO_5010866512" description="Secreted protein" evidence="1">
    <location>
        <begin position="21"/>
        <end position="231"/>
    </location>
</feature>
<dbReference type="PANTHER" id="PTHR36057:SF1">
    <property type="entry name" value="LIPOPROTEIN LIPID ATTACHMENT SITE-LIKE PROTEIN, PUTATIVE (DUF1223)-RELATED"/>
    <property type="match status" value="1"/>
</dbReference>
<dbReference type="AlphaFoldDB" id="A0A1X7BWX5"/>
<keyword evidence="1" id="KW-0732">Signal</keyword>
<reference evidence="2 3" key="1">
    <citation type="submission" date="2017-03" db="EMBL/GenBank/DDBJ databases">
        <authorList>
            <person name="Afonso C.L."/>
            <person name="Miller P.J."/>
            <person name="Scott M.A."/>
            <person name="Spackman E."/>
            <person name="Goraichik I."/>
            <person name="Dimitrov K.M."/>
            <person name="Suarez D.L."/>
            <person name="Swayne D.E."/>
        </authorList>
    </citation>
    <scope>NUCLEOTIDE SEQUENCE [LARGE SCALE GENOMIC DNA]</scope>
    <source>
        <strain evidence="2 3">CECT 7745</strain>
    </source>
</reference>
<dbReference type="InterPro" id="IPR036249">
    <property type="entry name" value="Thioredoxin-like_sf"/>
</dbReference>
<name>A0A1X7BWX5_9RHOB</name>
<dbReference type="Pfam" id="PF06764">
    <property type="entry name" value="DUF1223"/>
    <property type="match status" value="1"/>
</dbReference>
<dbReference type="Proteomes" id="UP000193224">
    <property type="component" value="Unassembled WGS sequence"/>
</dbReference>
<evidence type="ECO:0000256" key="1">
    <source>
        <dbReference type="SAM" id="SignalP"/>
    </source>
</evidence>
<dbReference type="EMBL" id="FWXB01000021">
    <property type="protein sequence ID" value="SMC14133.1"/>
    <property type="molecule type" value="Genomic_DNA"/>
</dbReference>
<dbReference type="InterPro" id="IPR010634">
    <property type="entry name" value="DUF1223"/>
</dbReference>
<dbReference type="OrthoDB" id="9808254at2"/>